<dbReference type="AlphaFoldDB" id="A0A382I0L0"/>
<reference evidence="1" key="1">
    <citation type="submission" date="2018-05" db="EMBL/GenBank/DDBJ databases">
        <authorList>
            <person name="Lanie J.A."/>
            <person name="Ng W.-L."/>
            <person name="Kazmierczak K.M."/>
            <person name="Andrzejewski T.M."/>
            <person name="Davidsen T.M."/>
            <person name="Wayne K.J."/>
            <person name="Tettelin H."/>
            <person name="Glass J.I."/>
            <person name="Rusch D."/>
            <person name="Podicherti R."/>
            <person name="Tsui H.-C.T."/>
            <person name="Winkler M.E."/>
        </authorList>
    </citation>
    <scope>NUCLEOTIDE SEQUENCE</scope>
</reference>
<protein>
    <submittedName>
        <fullName evidence="1">Uncharacterized protein</fullName>
    </submittedName>
</protein>
<evidence type="ECO:0000313" key="1">
    <source>
        <dbReference type="EMBL" id="SVB93160.1"/>
    </source>
</evidence>
<accession>A0A382I0L0</accession>
<proteinExistence type="predicted"/>
<gene>
    <name evidence="1" type="ORF">METZ01_LOCUS246014</name>
</gene>
<sequence>MDYYSVSCNRGAPVVSRGGFAAYDLNPGRWVGPGRLAPKKARLARWHCVASTHSESLSRPAHAWPGAEASQIPYAHVVLAVACAVLEASPFSMN</sequence>
<organism evidence="1">
    <name type="scientific">marine metagenome</name>
    <dbReference type="NCBI Taxonomy" id="408172"/>
    <lineage>
        <taxon>unclassified sequences</taxon>
        <taxon>metagenomes</taxon>
        <taxon>ecological metagenomes</taxon>
    </lineage>
</organism>
<dbReference type="EMBL" id="UINC01064464">
    <property type="protein sequence ID" value="SVB93160.1"/>
    <property type="molecule type" value="Genomic_DNA"/>
</dbReference>
<name>A0A382I0L0_9ZZZZ</name>